<proteinExistence type="predicted"/>
<name>A0ABP9K7F4_9ACTN</name>
<keyword evidence="2" id="KW-1185">Reference proteome</keyword>
<evidence type="ECO:0000313" key="1">
    <source>
        <dbReference type="EMBL" id="GAA5052557.1"/>
    </source>
</evidence>
<accession>A0ABP9K7F4</accession>
<gene>
    <name evidence="1" type="ORF">GCM10023336_22150</name>
</gene>
<reference evidence="2" key="1">
    <citation type="journal article" date="2019" name="Int. J. Syst. Evol. Microbiol.">
        <title>The Global Catalogue of Microorganisms (GCM) 10K type strain sequencing project: providing services to taxonomists for standard genome sequencing and annotation.</title>
        <authorList>
            <consortium name="The Broad Institute Genomics Platform"/>
            <consortium name="The Broad Institute Genome Sequencing Center for Infectious Disease"/>
            <person name="Wu L."/>
            <person name="Ma J."/>
        </authorList>
    </citation>
    <scope>NUCLEOTIDE SEQUENCE [LARGE SCALE GENOMIC DNA]</scope>
    <source>
        <strain evidence="2">JCM 18410</strain>
    </source>
</reference>
<sequence>MRGPLGDGRRGVRHGLLSSRAWRAETVPSTITRAGRGRHFDACAGPAVHTRVRATKCPSGRPAPAHSVQAGGAVGAVRVGV</sequence>
<organism evidence="1 2">
    <name type="scientific">Streptomyces similanensis</name>
    <dbReference type="NCBI Taxonomy" id="1274988"/>
    <lineage>
        <taxon>Bacteria</taxon>
        <taxon>Bacillati</taxon>
        <taxon>Actinomycetota</taxon>
        <taxon>Actinomycetes</taxon>
        <taxon>Kitasatosporales</taxon>
        <taxon>Streptomycetaceae</taxon>
        <taxon>Streptomyces</taxon>
    </lineage>
</organism>
<dbReference type="Proteomes" id="UP001500124">
    <property type="component" value="Unassembled WGS sequence"/>
</dbReference>
<dbReference type="EMBL" id="BAABKC010000032">
    <property type="protein sequence ID" value="GAA5052557.1"/>
    <property type="molecule type" value="Genomic_DNA"/>
</dbReference>
<protein>
    <submittedName>
        <fullName evidence="1">Uncharacterized protein</fullName>
    </submittedName>
</protein>
<evidence type="ECO:0000313" key="2">
    <source>
        <dbReference type="Proteomes" id="UP001500124"/>
    </source>
</evidence>
<comment type="caution">
    <text evidence="1">The sequence shown here is derived from an EMBL/GenBank/DDBJ whole genome shotgun (WGS) entry which is preliminary data.</text>
</comment>